<dbReference type="SUPFAM" id="SSF47565">
    <property type="entry name" value="Insect pheromone/odorant-binding proteins"/>
    <property type="match status" value="1"/>
</dbReference>
<reference evidence="2" key="1">
    <citation type="submission" date="2015-10" db="EMBL/GenBank/DDBJ databases">
        <authorList>
            <person name="Gilbert D.G."/>
        </authorList>
    </citation>
    <scope>NUCLEOTIDE SEQUENCE</scope>
</reference>
<dbReference type="EMBL" id="KT875748">
    <property type="protein sequence ID" value="AOV87029.1"/>
    <property type="molecule type" value="mRNA"/>
</dbReference>
<dbReference type="OrthoDB" id="6599286at2759"/>
<proteinExistence type="evidence at transcript level"/>
<feature type="chain" id="PRO_5009852139" evidence="1">
    <location>
        <begin position="20"/>
        <end position="149"/>
    </location>
</feature>
<dbReference type="Pfam" id="PF01395">
    <property type="entry name" value="PBP_GOBP"/>
    <property type="match status" value="1"/>
</dbReference>
<reference evidence="2" key="2">
    <citation type="journal article" date="2016" name="Insect Mol. Biol.">
        <title>Identification and expression profile of odorant-binding proteins in Halyomorpha halys (Hemiptera: Pentatomidae).</title>
        <authorList>
            <person name="Paula D.P."/>
            <person name="Togawa R.C."/>
            <person name="Costa M.M."/>
            <person name="Grynberg P."/>
            <person name="Martins N.F."/>
            <person name="Andow D.A."/>
        </authorList>
    </citation>
    <scope>NUCLEOTIDE SEQUENCE</scope>
</reference>
<dbReference type="InterPro" id="IPR006170">
    <property type="entry name" value="PBP/GOBP"/>
</dbReference>
<dbReference type="RefSeq" id="XP_014281562.1">
    <property type="nucleotide sequence ID" value="XM_014426076.2"/>
</dbReference>
<dbReference type="Gene3D" id="1.10.238.20">
    <property type="entry name" value="Pheromone/general odorant binding protein domain"/>
    <property type="match status" value="1"/>
</dbReference>
<dbReference type="SMART" id="SM00708">
    <property type="entry name" value="PhBP"/>
    <property type="match status" value="1"/>
</dbReference>
<feature type="signal peptide" evidence="1">
    <location>
        <begin position="1"/>
        <end position="19"/>
    </location>
</feature>
<organism evidence="2">
    <name type="scientific">Halyomorpha halys</name>
    <name type="common">Brown marmorated stink bug</name>
    <name type="synonym">Pentatoma halys</name>
    <dbReference type="NCBI Taxonomy" id="286706"/>
    <lineage>
        <taxon>Eukaryota</taxon>
        <taxon>Metazoa</taxon>
        <taxon>Ecdysozoa</taxon>
        <taxon>Arthropoda</taxon>
        <taxon>Hexapoda</taxon>
        <taxon>Insecta</taxon>
        <taxon>Pterygota</taxon>
        <taxon>Neoptera</taxon>
        <taxon>Paraneoptera</taxon>
        <taxon>Hemiptera</taxon>
        <taxon>Heteroptera</taxon>
        <taxon>Panheteroptera</taxon>
        <taxon>Pentatomomorpha</taxon>
        <taxon>Pentatomoidea</taxon>
        <taxon>Pentatomidae</taxon>
        <taxon>Pentatominae</taxon>
        <taxon>Halyomorpha</taxon>
    </lineage>
</organism>
<name>A0A1L2JGS6_HALHY</name>
<protein>
    <submittedName>
        <fullName evidence="2">Odorant-binding protein 12</fullName>
    </submittedName>
</protein>
<accession>A0A1L2JGS6</accession>
<dbReference type="InterPro" id="IPR036728">
    <property type="entry name" value="PBP_GOBP_sf"/>
</dbReference>
<sequence>MNSLLFLTTILSAVCLSWAASDEYKMKVIASVAACAKEHGANIADVIEIVKAEKLPTNKAQKCVAGCFFHKMGYVTDSKVDWAKVKALNPKKYESKDLIAKADKVVDACSKVVTQKNTDVCELGIPPMKCLLEESKKVQLPKPDIKFKL</sequence>
<keyword evidence="1" id="KW-0732">Signal</keyword>
<dbReference type="CDD" id="cd23992">
    <property type="entry name" value="PBP_GOBP"/>
    <property type="match status" value="1"/>
</dbReference>
<dbReference type="AlphaFoldDB" id="A0A1L2JGS6"/>
<evidence type="ECO:0000313" key="2">
    <source>
        <dbReference type="EMBL" id="AOV87029.1"/>
    </source>
</evidence>
<dbReference type="GO" id="GO:0005549">
    <property type="term" value="F:odorant binding"/>
    <property type="evidence" value="ECO:0007669"/>
    <property type="project" value="InterPro"/>
</dbReference>
<dbReference type="KEGG" id="hhal:106684154"/>
<dbReference type="GeneID" id="106684154"/>
<dbReference type="SMR" id="A0A1L2JGS6"/>
<evidence type="ECO:0000256" key="1">
    <source>
        <dbReference type="SAM" id="SignalP"/>
    </source>
</evidence>